<dbReference type="GO" id="GO:0022627">
    <property type="term" value="C:cytosolic small ribosomal subunit"/>
    <property type="evidence" value="ECO:0007669"/>
    <property type="project" value="UniProtKB-UniRule"/>
</dbReference>
<evidence type="ECO:0000256" key="1">
    <source>
        <dbReference type="ARBA" id="ARBA00010254"/>
    </source>
</evidence>
<dbReference type="GO" id="GO:0003735">
    <property type="term" value="F:structural constituent of ribosome"/>
    <property type="evidence" value="ECO:0007669"/>
    <property type="project" value="UniProtKB-UniRule"/>
</dbReference>
<dbReference type="NCBIfam" id="NF006345">
    <property type="entry name" value="PRK08572.1"/>
    <property type="match status" value="1"/>
</dbReference>
<dbReference type="OrthoDB" id="10698at2157"/>
<dbReference type="GeneID" id="25402048"/>
<evidence type="ECO:0000256" key="3">
    <source>
        <dbReference type="ARBA" id="ARBA00022884"/>
    </source>
</evidence>
<reference evidence="7 8" key="1">
    <citation type="journal article" date="2015" name="Stand. Genomic Sci.">
        <title>Complete genome sequence of and proposal of Thermofilum uzonense sp. nov. a novel hyperthermophilic crenarchaeon and emended description of the genus Thermofilum.</title>
        <authorList>
            <person name="Toshchakov S.V."/>
            <person name="Korzhenkov A.A."/>
            <person name="Samarov N.I."/>
            <person name="Mazunin I.O."/>
            <person name="Mozhey O.I."/>
            <person name="Shmyr I.S."/>
            <person name="Derbikova K.S."/>
            <person name="Taranov E.A."/>
            <person name="Dominova I.N."/>
            <person name="Bonch-Osmolovskaya E.A."/>
            <person name="Patrushev M.V."/>
            <person name="Podosokorskaya O.A."/>
            <person name="Kublanov I.V."/>
        </authorList>
    </citation>
    <scope>NUCLEOTIDE SEQUENCE [LARGE SCALE GENOMIC DNA]</scope>
    <source>
        <strain evidence="7 8">1807-2</strain>
    </source>
</reference>
<name>A0A0F7FJB6_9CREN</name>
<dbReference type="HAMAP" id="MF_01345_A">
    <property type="entry name" value="Ribosomal_uS17_A"/>
    <property type="match status" value="1"/>
</dbReference>
<evidence type="ECO:0000313" key="8">
    <source>
        <dbReference type="Proteomes" id="UP000067434"/>
    </source>
</evidence>
<dbReference type="NCBIfam" id="TIGR03630">
    <property type="entry name" value="uS17_arch"/>
    <property type="match status" value="1"/>
</dbReference>
<dbReference type="InterPro" id="IPR019978">
    <property type="entry name" value="Ribosomal_uS17_archaeal"/>
</dbReference>
<keyword evidence="8" id="KW-1185">Reference proteome</keyword>
<comment type="similarity">
    <text evidence="1 6">Belongs to the universal ribosomal protein uS17 family.</text>
</comment>
<dbReference type="EMBL" id="CP009961">
    <property type="protein sequence ID" value="AKG39103.1"/>
    <property type="molecule type" value="Genomic_DNA"/>
</dbReference>
<dbReference type="HOGENOM" id="CLU_073626_0_3_2"/>
<dbReference type="InterPro" id="IPR012340">
    <property type="entry name" value="NA-bd_OB-fold"/>
</dbReference>
<keyword evidence="3 6" id="KW-0694">RNA-binding</keyword>
<dbReference type="InterPro" id="IPR000266">
    <property type="entry name" value="Ribosomal_uS17"/>
</dbReference>
<dbReference type="GO" id="GO:0006412">
    <property type="term" value="P:translation"/>
    <property type="evidence" value="ECO:0007669"/>
    <property type="project" value="UniProtKB-UniRule"/>
</dbReference>
<evidence type="ECO:0000256" key="6">
    <source>
        <dbReference type="HAMAP-Rule" id="MF_01345"/>
    </source>
</evidence>
<evidence type="ECO:0000256" key="5">
    <source>
        <dbReference type="ARBA" id="ARBA00023274"/>
    </source>
</evidence>
<keyword evidence="2 6" id="KW-0699">rRNA-binding</keyword>
<dbReference type="InterPro" id="IPR028333">
    <property type="entry name" value="Ribosomal_uS17_arc/euk"/>
</dbReference>
<dbReference type="PRINTS" id="PR00973">
    <property type="entry name" value="RIBOSOMALS17"/>
</dbReference>
<accession>A0A0F7FJB6</accession>
<dbReference type="GO" id="GO:0019843">
    <property type="term" value="F:rRNA binding"/>
    <property type="evidence" value="ECO:0007669"/>
    <property type="project" value="UniProtKB-UniRule"/>
</dbReference>
<dbReference type="CDD" id="cd00364">
    <property type="entry name" value="Ribosomal_uS17"/>
    <property type="match status" value="1"/>
</dbReference>
<dbReference type="Gene3D" id="2.40.50.1000">
    <property type="match status" value="1"/>
</dbReference>
<dbReference type="PATRIC" id="fig|1550241.5.peg.1533"/>
<proteinExistence type="inferred from homology"/>
<dbReference type="Proteomes" id="UP000067434">
    <property type="component" value="Chromosome"/>
</dbReference>
<organism evidence="7 8">
    <name type="scientific">Infirmifilum uzonense</name>
    <dbReference type="NCBI Taxonomy" id="1550241"/>
    <lineage>
        <taxon>Archaea</taxon>
        <taxon>Thermoproteota</taxon>
        <taxon>Thermoprotei</taxon>
        <taxon>Thermofilales</taxon>
        <taxon>Thermofilaceae</taxon>
        <taxon>Infirmifilum</taxon>
    </lineage>
</organism>
<dbReference type="PANTHER" id="PTHR10744:SF9">
    <property type="entry name" value="40S RIBOSOMAL PROTEIN S11-RELATED"/>
    <property type="match status" value="1"/>
</dbReference>
<dbReference type="PANTHER" id="PTHR10744">
    <property type="entry name" value="40S RIBOSOMAL PROTEIN S11 FAMILY MEMBER"/>
    <property type="match status" value="1"/>
</dbReference>
<evidence type="ECO:0000256" key="2">
    <source>
        <dbReference type="ARBA" id="ARBA00022730"/>
    </source>
</evidence>
<keyword evidence="5 6" id="KW-0687">Ribonucleoprotein</keyword>
<comment type="subunit">
    <text evidence="6">Part of the 30S ribosomal subunit.</text>
</comment>
<dbReference type="AlphaFoldDB" id="A0A0F7FJB6"/>
<comment type="function">
    <text evidence="6">One of the primary rRNA binding proteins, it binds specifically to the 5'-end of 16S ribosomal RNA.</text>
</comment>
<sequence>MPKKHVGIPGLNPPDKKCDDPLCPWHGTLPVRGQVLEVTVEDVKMNRAAVVVHEYLYYNKKYKRYERRQTKKHVRVPECIEVKPGDRVIIGETRPLAKSISYVVLAKVQR</sequence>
<keyword evidence="4 6" id="KW-0689">Ribosomal protein</keyword>
<dbReference type="SUPFAM" id="SSF50249">
    <property type="entry name" value="Nucleic acid-binding proteins"/>
    <property type="match status" value="1"/>
</dbReference>
<dbReference type="STRING" id="1550241.MA03_07415"/>
<evidence type="ECO:0000256" key="4">
    <source>
        <dbReference type="ARBA" id="ARBA00022980"/>
    </source>
</evidence>
<dbReference type="RefSeq" id="WP_052884642.1">
    <property type="nucleotide sequence ID" value="NZ_CP009961.1"/>
</dbReference>
<dbReference type="Pfam" id="PF00366">
    <property type="entry name" value="Ribosomal_S17"/>
    <property type="match status" value="1"/>
</dbReference>
<gene>
    <name evidence="6" type="primary">rps17</name>
    <name evidence="7" type="ORF">MA03_07415</name>
</gene>
<evidence type="ECO:0000313" key="7">
    <source>
        <dbReference type="EMBL" id="AKG39103.1"/>
    </source>
</evidence>
<dbReference type="KEGG" id="thf:MA03_07415"/>
<protein>
    <recommendedName>
        <fullName evidence="6">Small ribosomal subunit protein uS17</fullName>
    </recommendedName>
</protein>